<evidence type="ECO:0000313" key="8">
    <source>
        <dbReference type="Proteomes" id="UP000183766"/>
    </source>
</evidence>
<dbReference type="Proteomes" id="UP000487596">
    <property type="component" value="Unassembled WGS sequence"/>
</dbReference>
<dbReference type="AlphaFoldDB" id="A0A1I4TN13"/>
<reference evidence="4" key="4">
    <citation type="submission" date="2023-08" db="EMBL/GenBank/DDBJ databases">
        <title>Mucin Metabolism Genes Underlie the Key Renovations of Bacteroides xylanisolvens Genomes in Captive Great Apes.</title>
        <authorList>
            <person name="Nishida A.H."/>
        </authorList>
    </citation>
    <scope>NUCLEOTIDE SEQUENCE</scope>
    <source>
        <strain evidence="4">P19.10B</strain>
    </source>
</reference>
<evidence type="ECO:0000256" key="1">
    <source>
        <dbReference type="SAM" id="SignalP"/>
    </source>
</evidence>
<protein>
    <submittedName>
        <fullName evidence="4">S1 family peptidase</fullName>
    </submittedName>
    <submittedName>
        <fullName evidence="6">Streptogrisin B</fullName>
    </submittedName>
</protein>
<dbReference type="InterPro" id="IPR009003">
    <property type="entry name" value="Peptidase_S1_PA"/>
</dbReference>
<evidence type="ECO:0000313" key="7">
    <source>
        <dbReference type="Proteomes" id="UP000183040"/>
    </source>
</evidence>
<gene>
    <name evidence="2" type="ORF">GA424_14445</name>
    <name evidence="3" type="ORF">GAZ43_06850</name>
    <name evidence="4" type="ORF">LDZ35_17625</name>
    <name evidence="5" type="ORF">SAMN04487924_11753</name>
    <name evidence="6" type="ORF">SAMN05216250_11047</name>
</gene>
<evidence type="ECO:0000313" key="10">
    <source>
        <dbReference type="Proteomes" id="UP000487596"/>
    </source>
</evidence>
<dbReference type="EMBL" id="FOUM01000010">
    <property type="protein sequence ID" value="SFM77940.1"/>
    <property type="molecule type" value="Genomic_DNA"/>
</dbReference>
<dbReference type="Gene3D" id="2.40.10.10">
    <property type="entry name" value="Trypsin-like serine proteases"/>
    <property type="match status" value="2"/>
</dbReference>
<dbReference type="EMBL" id="JAIWWW010000038">
    <property type="protein sequence ID" value="MCA4525022.1"/>
    <property type="molecule type" value="Genomic_DNA"/>
</dbReference>
<dbReference type="EMBL" id="FNRP01000017">
    <property type="protein sequence ID" value="SEA89745.1"/>
    <property type="molecule type" value="Genomic_DNA"/>
</dbReference>
<dbReference type="Proteomes" id="UP000183040">
    <property type="component" value="Unassembled WGS sequence"/>
</dbReference>
<evidence type="ECO:0000313" key="4">
    <source>
        <dbReference type="EMBL" id="MCA4525022.1"/>
    </source>
</evidence>
<dbReference type="InterPro" id="IPR043504">
    <property type="entry name" value="Peptidase_S1_PA_chymotrypsin"/>
</dbReference>
<reference evidence="6 7" key="1">
    <citation type="submission" date="2016-10" db="EMBL/GenBank/DDBJ databases">
        <authorList>
            <person name="de Groot N.N."/>
        </authorList>
    </citation>
    <scope>NUCLEOTIDE SEQUENCE [LARGE SCALE GENOMIC DNA]</scope>
    <source>
        <strain evidence="6">NLAE-zl-C202</strain>
        <strain evidence="5 7">NLAE-zl-G339</strain>
    </source>
</reference>
<dbReference type="Proteomes" id="UP000183766">
    <property type="component" value="Unassembled WGS sequence"/>
</dbReference>
<evidence type="ECO:0000313" key="2">
    <source>
        <dbReference type="EMBL" id="KAB6136642.1"/>
    </source>
</evidence>
<dbReference type="Proteomes" id="UP001197958">
    <property type="component" value="Unassembled WGS sequence"/>
</dbReference>
<evidence type="ECO:0000313" key="3">
    <source>
        <dbReference type="EMBL" id="KAB6340466.1"/>
    </source>
</evidence>
<keyword evidence="1" id="KW-0732">Signal</keyword>
<accession>A0A1I4TN13</accession>
<dbReference type="SUPFAM" id="SSF50494">
    <property type="entry name" value="Trypsin-like serine proteases"/>
    <property type="match status" value="1"/>
</dbReference>
<dbReference type="GeneID" id="69482973"/>
<reference evidence="9 10" key="3">
    <citation type="journal article" date="2019" name="Nat. Med.">
        <title>A library of human gut bacterial isolates paired with longitudinal multiomics data enables mechanistic microbiome research.</title>
        <authorList>
            <person name="Poyet M."/>
            <person name="Groussin M."/>
            <person name="Gibbons S.M."/>
            <person name="Avila-Pacheco J."/>
            <person name="Jiang X."/>
            <person name="Kearney S.M."/>
            <person name="Perrotta A.R."/>
            <person name="Berdy B."/>
            <person name="Zhao S."/>
            <person name="Lieberman T.D."/>
            <person name="Swanson P.K."/>
            <person name="Smith M."/>
            <person name="Roesemann S."/>
            <person name="Alexander J.E."/>
            <person name="Rich S.A."/>
            <person name="Livny J."/>
            <person name="Vlamakis H."/>
            <person name="Clish C."/>
            <person name="Bullock K."/>
            <person name="Deik A."/>
            <person name="Scott J."/>
            <person name="Pierce K.A."/>
            <person name="Xavier R.J."/>
            <person name="Alm E.J."/>
        </authorList>
    </citation>
    <scope>NUCLEOTIDE SEQUENCE [LARGE SCALE GENOMIC DNA]</scope>
    <source>
        <strain evidence="3 9">BIOML-A16</strain>
        <strain evidence="2 10">BIOML-A62</strain>
    </source>
</reference>
<evidence type="ECO:0000313" key="6">
    <source>
        <dbReference type="EMBL" id="SFM77940.1"/>
    </source>
</evidence>
<feature type="signal peptide" evidence="1">
    <location>
        <begin position="1"/>
        <end position="23"/>
    </location>
</feature>
<dbReference type="Proteomes" id="UP000438288">
    <property type="component" value="Unassembled WGS sequence"/>
</dbReference>
<dbReference type="EMBL" id="WDCP01000009">
    <property type="protein sequence ID" value="KAB6340466.1"/>
    <property type="molecule type" value="Genomic_DNA"/>
</dbReference>
<proteinExistence type="predicted"/>
<dbReference type="RefSeq" id="WP_004309496.1">
    <property type="nucleotide sequence ID" value="NZ_CABKPA010000036.1"/>
</dbReference>
<organism evidence="6 8">
    <name type="scientific">Bacteroides xylanisolvens</name>
    <dbReference type="NCBI Taxonomy" id="371601"/>
    <lineage>
        <taxon>Bacteria</taxon>
        <taxon>Pseudomonadati</taxon>
        <taxon>Bacteroidota</taxon>
        <taxon>Bacteroidia</taxon>
        <taxon>Bacteroidales</taxon>
        <taxon>Bacteroidaceae</taxon>
        <taxon>Bacteroides</taxon>
    </lineage>
</organism>
<name>A0A1I4TN13_9BACE</name>
<evidence type="ECO:0000313" key="5">
    <source>
        <dbReference type="EMBL" id="SEA89745.1"/>
    </source>
</evidence>
<reference evidence="8" key="2">
    <citation type="submission" date="2016-10" db="EMBL/GenBank/DDBJ databases">
        <authorList>
            <person name="Varghese N."/>
            <person name="Submissions S."/>
        </authorList>
    </citation>
    <scope>NUCLEOTIDE SEQUENCE [LARGE SCALE GENOMIC DNA]</scope>
    <source>
        <strain evidence="8">NLAE-zl-C202</strain>
    </source>
</reference>
<feature type="chain" id="PRO_5010473261" evidence="1">
    <location>
        <begin position="24"/>
        <end position="369"/>
    </location>
</feature>
<sequence>MKKLLLPLTILLFFGLVVSSCSSDDVLQRENNEQPNIVKRNNEKAREAGIRLLESFGMTKTRSLSTSDYPDYYGGSYINGNGKLVVFLKGEIESTKATLIRLIGENDVIYTQGNYSYTELNNVLTKITSFISSNKDSQIAKNIRYYYLNDFENCVVVELDKSNEMEIKEFKSEVVNFSGIVFKQCTREFQNHSLSPGSSIGTPKGTASMGYRATRFNTDGFVTAGHAYNTGDPAYYNNTLIGSCDFSIQGGSVDAAFISITNFSIVPNNGNLTGEEYNIWAGDNVTKLGETIAQSEGYITSTNANVNADGIYYTDMGEATYLSAFGDSGGPVYLTDSKKVIGIHKGSTAFTSIFVKVDNIASKLNAHFN</sequence>
<evidence type="ECO:0000313" key="9">
    <source>
        <dbReference type="Proteomes" id="UP000438288"/>
    </source>
</evidence>
<dbReference type="EMBL" id="WDEH01000023">
    <property type="protein sequence ID" value="KAB6136642.1"/>
    <property type="molecule type" value="Genomic_DNA"/>
</dbReference>
<dbReference type="PROSITE" id="PS51257">
    <property type="entry name" value="PROKAR_LIPOPROTEIN"/>
    <property type="match status" value="1"/>
</dbReference>